<name>A0AB39ZQJ9_DROSZ</name>
<dbReference type="InterPro" id="IPR051885">
    <property type="entry name" value="CC_CF"/>
</dbReference>
<keyword evidence="7" id="KW-1185">Reference proteome</keyword>
<feature type="compositionally biased region" description="Basic and acidic residues" evidence="5">
    <location>
        <begin position="246"/>
        <end position="262"/>
    </location>
</feature>
<evidence type="ECO:0000256" key="1">
    <source>
        <dbReference type="ARBA" id="ARBA00004138"/>
    </source>
</evidence>
<feature type="compositionally biased region" description="Polar residues" evidence="5">
    <location>
        <begin position="205"/>
        <end position="216"/>
    </location>
</feature>
<evidence type="ECO:0000313" key="8">
    <source>
        <dbReference type="RefSeq" id="XP_016939828.3"/>
    </source>
</evidence>
<sequence>MTKIGQSKVVDVRSGTPDRSRKKKLNKSKQLQAKPEPKIVKDVGKKFERTSALGSLIPIRSQSILSVSMDSEDFTPSAMTSGLNTPTPTNVTPSPRKNSIRMAKSAGIKKPARMSQISINSSIVPGKSIIAVNKKLRNFVEPSRLYKIKKDRTNEMVQVIPGATPSDDNEDEYTSTYATSEDERLGEIVQSEDERTDSEDAITSMRESQMSVSSDSNMRMRLTLLNSLRSIPNWDELSTTSTIGKIKTEKKEDDDDLGRFRDPLASNSNSLANSIQSTDPEYEEILQSDDSDVLSLPSLSTSELESDDDSDWESEKTKLKSSFIPTFTEVSSGSWSSQTSTRIRSHVTFPIDQVVQSYLNGLIEKVVYKFENPVYLRDKSLDKSKLLEQLLKEVDDNTWERYENELLTKRLTEHYLRRFKYSLITPSKGISVNEAHRGRYMSALFELDLWLQREREAEEIYMAERDRLLGELEQMQSEDNERVEEMEQVIRNTIFCLPQASDRLKVVTETALRQMRKKRDLMSETRLVLIIKQHNNAYIKQKIDETETISGEVKMDTYLSTETDVQQLSNTLTNRNTELHRMYALIKSKIHTTSHLRCRRKLLSRKFLVAKAELRKKQQQHLELRDQLYISNLRHNKLLAKIKEVRQKGGIMCYPKLLADFDLTVNFILMKRDRVQELKEKHDSLLRKIEKLEFKIQEPTFRLSIGSSD</sequence>
<evidence type="ECO:0000313" key="7">
    <source>
        <dbReference type="Proteomes" id="UP001652628"/>
    </source>
</evidence>
<reference evidence="8" key="1">
    <citation type="submission" date="2025-08" db="UniProtKB">
        <authorList>
            <consortium name="RefSeq"/>
        </authorList>
    </citation>
    <scope>IDENTIFICATION</scope>
</reference>
<feature type="region of interest" description="Disordered" evidence="5">
    <location>
        <begin position="160"/>
        <end position="216"/>
    </location>
</feature>
<feature type="compositionally biased region" description="Low complexity" evidence="5">
    <location>
        <begin position="84"/>
        <end position="95"/>
    </location>
</feature>
<feature type="coiled-coil region" evidence="4">
    <location>
        <begin position="668"/>
        <end position="695"/>
    </location>
</feature>
<dbReference type="GeneID" id="108017312"/>
<feature type="region of interest" description="Disordered" evidence="5">
    <location>
        <begin position="1"/>
        <end position="43"/>
    </location>
</feature>
<feature type="compositionally biased region" description="Acidic residues" evidence="5">
    <location>
        <begin position="190"/>
        <end position="200"/>
    </location>
</feature>
<evidence type="ECO:0000256" key="5">
    <source>
        <dbReference type="SAM" id="MobiDB-lite"/>
    </source>
</evidence>
<evidence type="ECO:0000256" key="2">
    <source>
        <dbReference type="ARBA" id="ARBA00023054"/>
    </source>
</evidence>
<dbReference type="PANTHER" id="PTHR15654:SF1">
    <property type="entry name" value="COILED-COIL DOMAIN-CONTAINING PROTEIN 96"/>
    <property type="match status" value="1"/>
</dbReference>
<dbReference type="Pfam" id="PF13870">
    <property type="entry name" value="CCDC113_CCDC96_CC"/>
    <property type="match status" value="1"/>
</dbReference>
<dbReference type="InterPro" id="IPR025254">
    <property type="entry name" value="CCDC113/CCDC96_CC"/>
</dbReference>
<feature type="region of interest" description="Disordered" evidence="5">
    <location>
        <begin position="75"/>
        <end position="98"/>
    </location>
</feature>
<dbReference type="GO" id="GO:0036064">
    <property type="term" value="C:ciliary basal body"/>
    <property type="evidence" value="ECO:0007669"/>
    <property type="project" value="TreeGrafter"/>
</dbReference>
<dbReference type="RefSeq" id="XP_016939828.3">
    <property type="nucleotide sequence ID" value="XM_017084339.4"/>
</dbReference>
<keyword evidence="3" id="KW-0966">Cell projection</keyword>
<comment type="subcellular location">
    <subcellularLocation>
        <location evidence="1">Cell projection</location>
        <location evidence="1">Cilium</location>
    </subcellularLocation>
</comment>
<keyword evidence="2 4" id="KW-0175">Coiled coil</keyword>
<evidence type="ECO:0000259" key="6">
    <source>
        <dbReference type="Pfam" id="PF13870"/>
    </source>
</evidence>
<feature type="coiled-coil region" evidence="4">
    <location>
        <begin position="458"/>
        <end position="489"/>
    </location>
</feature>
<organism evidence="7 8">
    <name type="scientific">Drosophila suzukii</name>
    <name type="common">Spotted-wing drosophila fruit fly</name>
    <dbReference type="NCBI Taxonomy" id="28584"/>
    <lineage>
        <taxon>Eukaryota</taxon>
        <taxon>Metazoa</taxon>
        <taxon>Ecdysozoa</taxon>
        <taxon>Arthropoda</taxon>
        <taxon>Hexapoda</taxon>
        <taxon>Insecta</taxon>
        <taxon>Pterygota</taxon>
        <taxon>Neoptera</taxon>
        <taxon>Endopterygota</taxon>
        <taxon>Diptera</taxon>
        <taxon>Brachycera</taxon>
        <taxon>Muscomorpha</taxon>
        <taxon>Ephydroidea</taxon>
        <taxon>Drosophilidae</taxon>
        <taxon>Drosophila</taxon>
        <taxon>Sophophora</taxon>
    </lineage>
</organism>
<dbReference type="GO" id="GO:0005930">
    <property type="term" value="C:axoneme"/>
    <property type="evidence" value="ECO:0007669"/>
    <property type="project" value="TreeGrafter"/>
</dbReference>
<proteinExistence type="predicted"/>
<dbReference type="GO" id="GO:0060271">
    <property type="term" value="P:cilium assembly"/>
    <property type="evidence" value="ECO:0007669"/>
    <property type="project" value="TreeGrafter"/>
</dbReference>
<dbReference type="Proteomes" id="UP001652628">
    <property type="component" value="Chromosome 2L"/>
</dbReference>
<protein>
    <recommendedName>
        <fullName evidence="6">CCDC113/CCDC96 coiled-coil domain-containing protein</fullName>
    </recommendedName>
</protein>
<accession>A0AB39ZQJ9</accession>
<evidence type="ECO:0000256" key="3">
    <source>
        <dbReference type="ARBA" id="ARBA00023273"/>
    </source>
</evidence>
<feature type="compositionally biased region" description="Low complexity" evidence="5">
    <location>
        <begin position="264"/>
        <end position="274"/>
    </location>
</feature>
<feature type="region of interest" description="Disordered" evidence="5">
    <location>
        <begin position="245"/>
        <end position="277"/>
    </location>
</feature>
<feature type="domain" description="CCDC113/CCDC96 coiled-coil" evidence="6">
    <location>
        <begin position="515"/>
        <end position="690"/>
    </location>
</feature>
<dbReference type="PANTHER" id="PTHR15654">
    <property type="entry name" value="COILED-COIL DOMAIN-CONTAINING PROTEIN 113-RELATED"/>
    <property type="match status" value="1"/>
</dbReference>
<gene>
    <name evidence="8" type="primary">LOC108017312</name>
</gene>
<evidence type="ECO:0000256" key="4">
    <source>
        <dbReference type="SAM" id="Coils"/>
    </source>
</evidence>
<dbReference type="AlphaFoldDB" id="A0AB39ZQJ9"/>